<dbReference type="GO" id="GO:1904680">
    <property type="term" value="F:peptide transmembrane transporter activity"/>
    <property type="evidence" value="ECO:0007669"/>
    <property type="project" value="TreeGrafter"/>
</dbReference>
<keyword evidence="3" id="KW-0813">Transport</keyword>
<organism evidence="8">
    <name type="scientific">Nakamurella sp. A5-74</name>
    <dbReference type="NCBI Taxonomy" id="3158264"/>
    <lineage>
        <taxon>Bacteria</taxon>
        <taxon>Bacillati</taxon>
        <taxon>Actinomycetota</taxon>
        <taxon>Actinomycetes</taxon>
        <taxon>Nakamurellales</taxon>
        <taxon>Nakamurellaceae</taxon>
        <taxon>Nakamurella</taxon>
    </lineage>
</organism>
<dbReference type="GO" id="GO:0015833">
    <property type="term" value="P:peptide transport"/>
    <property type="evidence" value="ECO:0007669"/>
    <property type="project" value="TreeGrafter"/>
</dbReference>
<keyword evidence="4 6" id="KW-0732">Signal</keyword>
<comment type="similarity">
    <text evidence="2">Belongs to the bacterial solute-binding protein 5 family.</text>
</comment>
<dbReference type="RefSeq" id="WP_353649776.1">
    <property type="nucleotide sequence ID" value="NZ_CP159218.1"/>
</dbReference>
<reference evidence="8" key="1">
    <citation type="submission" date="2024-05" db="EMBL/GenBank/DDBJ databases">
        <authorList>
            <person name="Cai S.Y."/>
            <person name="Jin L.M."/>
            <person name="Li H.R."/>
        </authorList>
    </citation>
    <scope>NUCLEOTIDE SEQUENCE</scope>
    <source>
        <strain evidence="8">A5-74</strain>
    </source>
</reference>
<feature type="chain" id="PRO_5043380966" evidence="6">
    <location>
        <begin position="34"/>
        <end position="580"/>
    </location>
</feature>
<feature type="signal peptide" evidence="6">
    <location>
        <begin position="1"/>
        <end position="33"/>
    </location>
</feature>
<evidence type="ECO:0000256" key="5">
    <source>
        <dbReference type="SAM" id="MobiDB-lite"/>
    </source>
</evidence>
<dbReference type="PIRSF" id="PIRSF002741">
    <property type="entry name" value="MppA"/>
    <property type="match status" value="1"/>
</dbReference>
<accession>A0AAU8DQT7</accession>
<dbReference type="Pfam" id="PF00496">
    <property type="entry name" value="SBP_bac_5"/>
    <property type="match status" value="1"/>
</dbReference>
<dbReference type="InterPro" id="IPR039424">
    <property type="entry name" value="SBP_5"/>
</dbReference>
<dbReference type="CDD" id="cd00995">
    <property type="entry name" value="PBP2_NikA_DppA_OppA_like"/>
    <property type="match status" value="1"/>
</dbReference>
<evidence type="ECO:0000259" key="7">
    <source>
        <dbReference type="Pfam" id="PF00496"/>
    </source>
</evidence>
<evidence type="ECO:0000313" key="8">
    <source>
        <dbReference type="EMBL" id="XCG64163.1"/>
    </source>
</evidence>
<comment type="subcellular location">
    <subcellularLocation>
        <location evidence="1">Cell envelope</location>
    </subcellularLocation>
</comment>
<sequence length="580" mass="58355">MAHRLNPGTVRRLTLGSALSMALIASGCGGNDAATPSSTSPGATSSAVASSSSTAGTGAATSGSAASSGSSSGAPTSAVPEVTPAGKFTMAIATDPGSLDPSMTVLDSARTVGSLAYDPLLTYSNDGTAIPVLAESWKVSPTKIVFTLRKGVTCSDGTDFTPTDAADNINYVADAKNKSPLAGVFLDVGAKATADDSAGTLTVTVPSANIFLINNISGLFMICAAGLKDHAAIQKATIGTGAFVLKEAVAEDHYSFDRRAGYTWGAPPATPAGTPPAQVNIRVIPSATTAANLVLSGEINFAAVSGADSTRLDSAGLPTANAVRPAGETFFNEADGHVTSDPLVRQALFSGTNLEAVQKVAAAGKGGPSKGMVTLEPRGCTTDTVTGTLPAYDAAAANALLDQAGWAKGADGIRAKDGKQLALAFIYAGGGGGAGMQAASELLTAQWKQDLGVVITVKSVTSTQINEILFGTGAWDVAWLAVNVNLPVTLVPFLSGKTPADGGTNFAAIKNADYDAAVKKAAAATTVEAACESYTAAEKALFTKFDLFPMYDLYTSSYLKGATANLVGGGIDVSTVRLPG</sequence>
<dbReference type="GO" id="GO:0042597">
    <property type="term" value="C:periplasmic space"/>
    <property type="evidence" value="ECO:0007669"/>
    <property type="project" value="UniProtKB-ARBA"/>
</dbReference>
<dbReference type="InterPro" id="IPR030678">
    <property type="entry name" value="Peptide/Ni-bd"/>
</dbReference>
<feature type="domain" description="Solute-binding protein family 5" evidence="7">
    <location>
        <begin position="130"/>
        <end position="480"/>
    </location>
</feature>
<dbReference type="SUPFAM" id="SSF53850">
    <property type="entry name" value="Periplasmic binding protein-like II"/>
    <property type="match status" value="1"/>
</dbReference>
<dbReference type="Gene3D" id="3.40.190.10">
    <property type="entry name" value="Periplasmic binding protein-like II"/>
    <property type="match status" value="1"/>
</dbReference>
<dbReference type="EMBL" id="CP159218">
    <property type="protein sequence ID" value="XCG64163.1"/>
    <property type="molecule type" value="Genomic_DNA"/>
</dbReference>
<evidence type="ECO:0000256" key="6">
    <source>
        <dbReference type="SAM" id="SignalP"/>
    </source>
</evidence>
<dbReference type="AlphaFoldDB" id="A0AAU8DQT7"/>
<evidence type="ECO:0000256" key="2">
    <source>
        <dbReference type="ARBA" id="ARBA00005695"/>
    </source>
</evidence>
<gene>
    <name evidence="8" type="ORF">ABLG96_02110</name>
</gene>
<feature type="region of interest" description="Disordered" evidence="5">
    <location>
        <begin position="30"/>
        <end position="81"/>
    </location>
</feature>
<dbReference type="GO" id="GO:0030313">
    <property type="term" value="C:cell envelope"/>
    <property type="evidence" value="ECO:0007669"/>
    <property type="project" value="UniProtKB-SubCell"/>
</dbReference>
<name>A0AAU8DQT7_9ACTN</name>
<dbReference type="PANTHER" id="PTHR30290:SF10">
    <property type="entry name" value="PERIPLASMIC OLIGOPEPTIDE-BINDING PROTEIN-RELATED"/>
    <property type="match status" value="1"/>
</dbReference>
<dbReference type="PROSITE" id="PS51257">
    <property type="entry name" value="PROKAR_LIPOPROTEIN"/>
    <property type="match status" value="1"/>
</dbReference>
<dbReference type="InterPro" id="IPR000914">
    <property type="entry name" value="SBP_5_dom"/>
</dbReference>
<proteinExistence type="inferred from homology"/>
<dbReference type="Gene3D" id="3.10.105.10">
    <property type="entry name" value="Dipeptide-binding Protein, Domain 3"/>
    <property type="match status" value="1"/>
</dbReference>
<dbReference type="GO" id="GO:0043190">
    <property type="term" value="C:ATP-binding cassette (ABC) transporter complex"/>
    <property type="evidence" value="ECO:0007669"/>
    <property type="project" value="InterPro"/>
</dbReference>
<protein>
    <submittedName>
        <fullName evidence="8">ABC transporter substrate-binding protein</fullName>
    </submittedName>
</protein>
<feature type="compositionally biased region" description="Low complexity" evidence="5">
    <location>
        <begin position="33"/>
        <end position="80"/>
    </location>
</feature>
<evidence type="ECO:0000256" key="4">
    <source>
        <dbReference type="ARBA" id="ARBA00022729"/>
    </source>
</evidence>
<evidence type="ECO:0000256" key="1">
    <source>
        <dbReference type="ARBA" id="ARBA00004196"/>
    </source>
</evidence>
<dbReference type="PANTHER" id="PTHR30290">
    <property type="entry name" value="PERIPLASMIC BINDING COMPONENT OF ABC TRANSPORTER"/>
    <property type="match status" value="1"/>
</dbReference>
<evidence type="ECO:0000256" key="3">
    <source>
        <dbReference type="ARBA" id="ARBA00022448"/>
    </source>
</evidence>